<keyword evidence="2 9" id="KW-0808">Transferase</keyword>
<dbReference type="GO" id="GO:0016779">
    <property type="term" value="F:nucleotidyltransferase activity"/>
    <property type="evidence" value="ECO:0007669"/>
    <property type="project" value="UniProtKB-KW"/>
</dbReference>
<name>A0A401ZFQ0_9CHLR</name>
<keyword evidence="5" id="KW-0460">Magnesium</keyword>
<evidence type="ECO:0000256" key="3">
    <source>
        <dbReference type="ARBA" id="ARBA00022723"/>
    </source>
</evidence>
<keyword evidence="10" id="KW-1185">Reference proteome</keyword>
<keyword evidence="4" id="KW-0547">Nucleotide-binding</keyword>
<evidence type="ECO:0000313" key="10">
    <source>
        <dbReference type="Proteomes" id="UP000287224"/>
    </source>
</evidence>
<dbReference type="EMBL" id="BIFQ01000001">
    <property type="protein sequence ID" value="GCE05697.1"/>
    <property type="molecule type" value="Genomic_DNA"/>
</dbReference>
<keyword evidence="6" id="KW-0342">GTP-binding</keyword>
<reference evidence="10" key="1">
    <citation type="submission" date="2018-12" db="EMBL/GenBank/DDBJ databases">
        <title>Tengunoibacter tsumagoiensis gen. nov., sp. nov., Dictyobacter kobayashii sp. nov., D. alpinus sp. nov., and D. joshuensis sp. nov. and description of Dictyobacteraceae fam. nov. within the order Ktedonobacterales isolated from Tengu-no-mugimeshi.</title>
        <authorList>
            <person name="Wang C.M."/>
            <person name="Zheng Y."/>
            <person name="Sakai Y."/>
            <person name="Toyoda A."/>
            <person name="Minakuchi Y."/>
            <person name="Abe K."/>
            <person name="Yokota A."/>
            <person name="Yabe S."/>
        </authorList>
    </citation>
    <scope>NUCLEOTIDE SEQUENCE [LARGE SCALE GENOMIC DNA]</scope>
    <source>
        <strain evidence="10">S-27</strain>
    </source>
</reference>
<dbReference type="InterPro" id="IPR025877">
    <property type="entry name" value="MobA-like_NTP_Trfase"/>
</dbReference>
<keyword evidence="7" id="KW-0501">Molybdenum cofactor biosynthesis</keyword>
<keyword evidence="1" id="KW-0963">Cytoplasm</keyword>
<evidence type="ECO:0000256" key="4">
    <source>
        <dbReference type="ARBA" id="ARBA00022741"/>
    </source>
</evidence>
<evidence type="ECO:0000256" key="6">
    <source>
        <dbReference type="ARBA" id="ARBA00023134"/>
    </source>
</evidence>
<dbReference type="InterPro" id="IPR013482">
    <property type="entry name" value="Molybde_CF_guanTrfase"/>
</dbReference>
<dbReference type="GO" id="GO:0005525">
    <property type="term" value="F:GTP binding"/>
    <property type="evidence" value="ECO:0007669"/>
    <property type="project" value="UniProtKB-KW"/>
</dbReference>
<gene>
    <name evidence="9" type="primary">mobA</name>
    <name evidence="9" type="ORF">KDAU_30260</name>
</gene>
<keyword evidence="9" id="KW-0548">Nucleotidyltransferase</keyword>
<dbReference type="GO" id="GO:0006777">
    <property type="term" value="P:Mo-molybdopterin cofactor biosynthetic process"/>
    <property type="evidence" value="ECO:0007669"/>
    <property type="project" value="UniProtKB-KW"/>
</dbReference>
<dbReference type="CDD" id="cd02503">
    <property type="entry name" value="MobA"/>
    <property type="match status" value="1"/>
</dbReference>
<sequence>MGRDKALLPVPGEPALTFVTHLACLLADHCQETLLVARDQYQAQAYQPHLPSSIQVFTDQVANVGPLMGLYSGLSAIHTSHALVAAVDMPFLQPALLNFLLSQARSDTVTMPRVAGQEQVLLAIYPRAILPLIEQRLREGRRDPRSLLQLAHVHLLEEGQLRAVDPQLRSFININTPEEFSRYQP</sequence>
<dbReference type="Proteomes" id="UP000287224">
    <property type="component" value="Unassembled WGS sequence"/>
</dbReference>
<evidence type="ECO:0000256" key="5">
    <source>
        <dbReference type="ARBA" id="ARBA00022842"/>
    </source>
</evidence>
<dbReference type="AlphaFoldDB" id="A0A401ZFQ0"/>
<dbReference type="PANTHER" id="PTHR19136:SF81">
    <property type="entry name" value="MOLYBDENUM COFACTOR GUANYLYLTRANSFERASE"/>
    <property type="match status" value="1"/>
</dbReference>
<proteinExistence type="predicted"/>
<accession>A0A401ZFQ0</accession>
<evidence type="ECO:0000256" key="2">
    <source>
        <dbReference type="ARBA" id="ARBA00022679"/>
    </source>
</evidence>
<organism evidence="9 10">
    <name type="scientific">Dictyobacter aurantiacus</name>
    <dbReference type="NCBI Taxonomy" id="1936993"/>
    <lineage>
        <taxon>Bacteria</taxon>
        <taxon>Bacillati</taxon>
        <taxon>Chloroflexota</taxon>
        <taxon>Ktedonobacteria</taxon>
        <taxon>Ktedonobacterales</taxon>
        <taxon>Dictyobacteraceae</taxon>
        <taxon>Dictyobacter</taxon>
    </lineage>
</organism>
<comment type="caution">
    <text evidence="9">The sequence shown here is derived from an EMBL/GenBank/DDBJ whole genome shotgun (WGS) entry which is preliminary data.</text>
</comment>
<protein>
    <submittedName>
        <fullName evidence="9">Putative molybdenum cofactor guanylyltransferase</fullName>
    </submittedName>
</protein>
<dbReference type="InterPro" id="IPR029044">
    <property type="entry name" value="Nucleotide-diphossugar_trans"/>
</dbReference>
<feature type="domain" description="MobA-like NTP transferase" evidence="8">
    <location>
        <begin position="1"/>
        <end position="149"/>
    </location>
</feature>
<dbReference type="Gene3D" id="3.90.550.10">
    <property type="entry name" value="Spore Coat Polysaccharide Biosynthesis Protein SpsA, Chain A"/>
    <property type="match status" value="1"/>
</dbReference>
<dbReference type="GO" id="GO:0046872">
    <property type="term" value="F:metal ion binding"/>
    <property type="evidence" value="ECO:0007669"/>
    <property type="project" value="UniProtKB-KW"/>
</dbReference>
<dbReference type="Pfam" id="PF12804">
    <property type="entry name" value="NTP_transf_3"/>
    <property type="match status" value="1"/>
</dbReference>
<dbReference type="OrthoDB" id="9788394at2"/>
<evidence type="ECO:0000313" key="9">
    <source>
        <dbReference type="EMBL" id="GCE05697.1"/>
    </source>
</evidence>
<keyword evidence="3" id="KW-0479">Metal-binding</keyword>
<dbReference type="SUPFAM" id="SSF53448">
    <property type="entry name" value="Nucleotide-diphospho-sugar transferases"/>
    <property type="match status" value="1"/>
</dbReference>
<evidence type="ECO:0000256" key="7">
    <source>
        <dbReference type="ARBA" id="ARBA00023150"/>
    </source>
</evidence>
<dbReference type="PANTHER" id="PTHR19136">
    <property type="entry name" value="MOLYBDENUM COFACTOR GUANYLYLTRANSFERASE"/>
    <property type="match status" value="1"/>
</dbReference>
<evidence type="ECO:0000259" key="8">
    <source>
        <dbReference type="Pfam" id="PF12804"/>
    </source>
</evidence>
<evidence type="ECO:0000256" key="1">
    <source>
        <dbReference type="ARBA" id="ARBA00022490"/>
    </source>
</evidence>